<feature type="transmembrane region" description="Helical" evidence="1">
    <location>
        <begin position="154"/>
        <end position="172"/>
    </location>
</feature>
<keyword evidence="2" id="KW-0732">Signal</keyword>
<dbReference type="Proteomes" id="UP000189911">
    <property type="component" value="Chromosome E"/>
</dbReference>
<keyword evidence="1" id="KW-0472">Membrane</keyword>
<feature type="signal peptide" evidence="2">
    <location>
        <begin position="1"/>
        <end position="22"/>
    </location>
</feature>
<keyword evidence="1" id="KW-0812">Transmembrane</keyword>
<evidence type="ECO:0000256" key="2">
    <source>
        <dbReference type="SAM" id="SignalP"/>
    </source>
</evidence>
<dbReference type="OrthoDB" id="4036106at2759"/>
<dbReference type="InterPro" id="IPR019433">
    <property type="entry name" value="GPI_ManTrfase_II_coact_Pga1"/>
</dbReference>
<dbReference type="AlphaFoldDB" id="A0A1G4JXT9"/>
<evidence type="ECO:0000313" key="4">
    <source>
        <dbReference type="Proteomes" id="UP000189911"/>
    </source>
</evidence>
<evidence type="ECO:0000256" key="1">
    <source>
        <dbReference type="SAM" id="Phobius"/>
    </source>
</evidence>
<keyword evidence="4" id="KW-1185">Reference proteome</keyword>
<name>A0A1G4JXT9_9SACH</name>
<protein>
    <submittedName>
        <fullName evidence="3">LANO_0E11914g1_1</fullName>
    </submittedName>
</protein>
<organism evidence="3 4">
    <name type="scientific">Lachancea nothofagi CBS 11611</name>
    <dbReference type="NCBI Taxonomy" id="1266666"/>
    <lineage>
        <taxon>Eukaryota</taxon>
        <taxon>Fungi</taxon>
        <taxon>Dikarya</taxon>
        <taxon>Ascomycota</taxon>
        <taxon>Saccharomycotina</taxon>
        <taxon>Saccharomycetes</taxon>
        <taxon>Saccharomycetales</taxon>
        <taxon>Saccharomycetaceae</taxon>
        <taxon>Lachancea</taxon>
    </lineage>
</organism>
<accession>A0A1G4JXT9</accession>
<dbReference type="GO" id="GO:0031501">
    <property type="term" value="C:mannosyltransferase complex"/>
    <property type="evidence" value="ECO:0007669"/>
    <property type="project" value="TreeGrafter"/>
</dbReference>
<evidence type="ECO:0000313" key="3">
    <source>
        <dbReference type="EMBL" id="SCU95933.1"/>
    </source>
</evidence>
<dbReference type="Pfam" id="PF10333">
    <property type="entry name" value="Pga1"/>
    <property type="match status" value="1"/>
</dbReference>
<dbReference type="PANTHER" id="PTHR28022:SF1">
    <property type="entry name" value="GPI MANNOSYLTRANSFERASE 2 SUBUNIT PGA1"/>
    <property type="match status" value="1"/>
</dbReference>
<gene>
    <name evidence="3" type="ORF">LANO_0E11914G</name>
</gene>
<sequence>MRSPPLQSLIIALVFFCSHVVANTESIMFQVPDGFSEDKEAWRKSGLPILSLTGSNRAIDKFDVPVDSRYEVEIQGIHAGDTYQAKICWTAANPINIHTMGYMVQKSSVSSREKDLRLIVHFEVSANSYPALKYSTVPINVSVAAVRMGIPVDLYATILYIALLMVAVYFVNSRYDLYTRLKTC</sequence>
<keyword evidence="1" id="KW-1133">Transmembrane helix</keyword>
<proteinExistence type="predicted"/>
<dbReference type="GO" id="GO:0005789">
    <property type="term" value="C:endoplasmic reticulum membrane"/>
    <property type="evidence" value="ECO:0007669"/>
    <property type="project" value="TreeGrafter"/>
</dbReference>
<dbReference type="EMBL" id="LT598451">
    <property type="protein sequence ID" value="SCU95933.1"/>
    <property type="molecule type" value="Genomic_DNA"/>
</dbReference>
<feature type="chain" id="PRO_5009236247" evidence="2">
    <location>
        <begin position="23"/>
        <end position="184"/>
    </location>
</feature>
<dbReference type="GO" id="GO:0000030">
    <property type="term" value="F:mannosyltransferase activity"/>
    <property type="evidence" value="ECO:0007669"/>
    <property type="project" value="TreeGrafter"/>
</dbReference>
<dbReference type="GO" id="GO:0006506">
    <property type="term" value="P:GPI anchor biosynthetic process"/>
    <property type="evidence" value="ECO:0007669"/>
    <property type="project" value="TreeGrafter"/>
</dbReference>
<reference evidence="4" key="1">
    <citation type="submission" date="2016-03" db="EMBL/GenBank/DDBJ databases">
        <authorList>
            <person name="Devillers Hugo."/>
        </authorList>
    </citation>
    <scope>NUCLEOTIDE SEQUENCE [LARGE SCALE GENOMIC DNA]</scope>
</reference>
<dbReference type="PANTHER" id="PTHR28022">
    <property type="entry name" value="GPI MANNOSYLTRANSFERASE 2 SUBUNIT PGA1"/>
    <property type="match status" value="1"/>
</dbReference>